<evidence type="ECO:0000313" key="3">
    <source>
        <dbReference type="Proteomes" id="UP000029734"/>
    </source>
</evidence>
<reference evidence="2 3" key="2">
    <citation type="submission" date="2014-10" db="EMBL/GenBank/DDBJ databases">
        <title>Comparative genomics of the Paenibacillus odorifer group.</title>
        <authorList>
            <person name="Tsai Y.-C."/>
            <person name="Martin N."/>
            <person name="Korlach J."/>
            <person name="Wiedmann M."/>
        </authorList>
    </citation>
    <scope>NUCLEOTIDE SEQUENCE [LARGE SCALE GENOMIC DNA]</scope>
    <source>
        <strain evidence="2 3">DSM 18334</strain>
    </source>
</reference>
<name>A0A098MAH4_9BACL</name>
<proteinExistence type="predicted"/>
<dbReference type="PROSITE" id="PS51097">
    <property type="entry name" value="PTS_EIIA_TYPE_5"/>
    <property type="match status" value="1"/>
</dbReference>
<dbReference type="GO" id="GO:0008982">
    <property type="term" value="F:protein-N(PI)-phosphohistidine-sugar phosphotransferase activity"/>
    <property type="evidence" value="ECO:0007669"/>
    <property type="project" value="InterPro"/>
</dbReference>
<evidence type="ECO:0000256" key="1">
    <source>
        <dbReference type="PROSITE-ProRule" id="PRU00420"/>
    </source>
</evidence>
<organism evidence="2 3">
    <name type="scientific">Paenibacillus wynnii</name>
    <dbReference type="NCBI Taxonomy" id="268407"/>
    <lineage>
        <taxon>Bacteria</taxon>
        <taxon>Bacillati</taxon>
        <taxon>Bacillota</taxon>
        <taxon>Bacilli</taxon>
        <taxon>Bacillales</taxon>
        <taxon>Paenibacillaceae</taxon>
        <taxon>Paenibacillus</taxon>
    </lineage>
</organism>
<dbReference type="SUPFAM" id="SSF141530">
    <property type="entry name" value="PTSIIA/GutA-like"/>
    <property type="match status" value="1"/>
</dbReference>
<dbReference type="GO" id="GO:0016301">
    <property type="term" value="F:kinase activity"/>
    <property type="evidence" value="ECO:0007669"/>
    <property type="project" value="TreeGrafter"/>
</dbReference>
<dbReference type="Gene3D" id="2.40.33.40">
    <property type="entry name" value="Phosphotransferase system, glucitol/sorbitol-specific IIA component"/>
    <property type="match status" value="1"/>
</dbReference>
<dbReference type="PANTHER" id="PTHR40398">
    <property type="entry name" value="PTS SYSTEM GLUCITOL/SORBITOL-SPECIFIC EIIA COMPONENT"/>
    <property type="match status" value="1"/>
</dbReference>
<accession>A0A098MAH4</accession>
<dbReference type="RefSeq" id="WP_036649597.1">
    <property type="nucleotide sequence ID" value="NZ_JQCR01000002.1"/>
</dbReference>
<dbReference type="STRING" id="268407.PWYN_06560"/>
<dbReference type="InterPro" id="IPR004716">
    <property type="entry name" value="PTS_IIA_glucitol/sorbitol-sp"/>
</dbReference>
<evidence type="ECO:0000313" key="2">
    <source>
        <dbReference type="EMBL" id="KGE19048.1"/>
    </source>
</evidence>
<sequence>MQTIYETKITKIGKSVYDFVEDKIFVLFGDNAPADVADYCLLITINEIKGEINKGDFLLLGNHQYKITSVGSKVAKNLEQLGHITLQFDGRESDGLPGTLYLENTDFHKPEEGAEIKIFKQ</sequence>
<dbReference type="GO" id="GO:0005737">
    <property type="term" value="C:cytoplasm"/>
    <property type="evidence" value="ECO:0007669"/>
    <property type="project" value="InterPro"/>
</dbReference>
<dbReference type="OrthoDB" id="5113885at2"/>
<comment type="caution">
    <text evidence="2">The sequence shown here is derived from an EMBL/GenBank/DDBJ whole genome shotgun (WGS) entry which is preliminary data.</text>
</comment>
<dbReference type="eggNOG" id="COG3731">
    <property type="taxonomic scope" value="Bacteria"/>
</dbReference>
<reference evidence="2 3" key="1">
    <citation type="submission" date="2014-08" db="EMBL/GenBank/DDBJ databases">
        <authorList>
            <person name="den Bakker H.C."/>
        </authorList>
    </citation>
    <scope>NUCLEOTIDE SEQUENCE [LARGE SCALE GENOMIC DNA]</scope>
    <source>
        <strain evidence="2 3">DSM 18334</strain>
    </source>
</reference>
<dbReference type="Pfam" id="PF03829">
    <property type="entry name" value="PTSIIA_gutA"/>
    <property type="match status" value="1"/>
</dbReference>
<gene>
    <name evidence="2" type="ORF">PWYN_06560</name>
</gene>
<dbReference type="PANTHER" id="PTHR40398:SF1">
    <property type="entry name" value="PTS SYSTEM GLUCITOL_SORBITOL-SPECIFIC EIIA COMPONENT"/>
    <property type="match status" value="1"/>
</dbReference>
<dbReference type="Proteomes" id="UP000029734">
    <property type="component" value="Unassembled WGS sequence"/>
</dbReference>
<keyword evidence="3" id="KW-1185">Reference proteome</keyword>
<dbReference type="GO" id="GO:0009401">
    <property type="term" value="P:phosphoenolpyruvate-dependent sugar phosphotransferase system"/>
    <property type="evidence" value="ECO:0007669"/>
    <property type="project" value="InterPro"/>
</dbReference>
<comment type="caution">
    <text evidence="1">Lacks conserved residue(s) required for the propagation of feature annotation.</text>
</comment>
<dbReference type="AlphaFoldDB" id="A0A098MAH4"/>
<dbReference type="EMBL" id="JQCR01000002">
    <property type="protein sequence ID" value="KGE19048.1"/>
    <property type="molecule type" value="Genomic_DNA"/>
</dbReference>
<protein>
    <submittedName>
        <fullName evidence="2">PTS sorbitol transporter subunit IIA</fullName>
    </submittedName>
</protein>
<dbReference type="InterPro" id="IPR036665">
    <property type="entry name" value="PTS_IIA_glucitol/sorbitol_sf"/>
</dbReference>